<organism evidence="2 3">
    <name type="scientific">Gigaspora rosea</name>
    <dbReference type="NCBI Taxonomy" id="44941"/>
    <lineage>
        <taxon>Eukaryota</taxon>
        <taxon>Fungi</taxon>
        <taxon>Fungi incertae sedis</taxon>
        <taxon>Mucoromycota</taxon>
        <taxon>Glomeromycotina</taxon>
        <taxon>Glomeromycetes</taxon>
        <taxon>Diversisporales</taxon>
        <taxon>Gigasporaceae</taxon>
        <taxon>Gigaspora</taxon>
    </lineage>
</organism>
<sequence>MISNLPNELLLKVFKSIRNQNSYKYLWKIRRTCKRWLELIPVSINDDLSHRFNSDVKLEIRIEFFHRSIYFTLKLESFSNISTFTFHQITDIPTPPASEQDLPDDSLFFSNSNLITTTTTTSDTTINLTTLTNIGETNCTIHIDFLMKKDLKSPSGWKTKGYIPIILKSHEDYKIIKEAKFDKRMTLGYRLFPPHIDKLTEDIYQLPNTHSCGELTYDAENSVNKNEIDLSLDEKFLDGGNLIDNNINRCLDCNENGNDGICLDCNENRIDDIYLDYNNYIDNRQDFNDDNISHYSLSDNDDIPQTPGSVSYPINIINSNNRFNDDTLDSPNSNDLICNEIEFIYLTIPKDSLLDLMDSLDRLTDDDIRSSSSPGFGFEVDSTLKGIFYKIIKVEDKDGFAYQRRLSGIYIAL</sequence>
<dbReference type="SUPFAM" id="SSF81383">
    <property type="entry name" value="F-box domain"/>
    <property type="match status" value="1"/>
</dbReference>
<dbReference type="AlphaFoldDB" id="A0A397W959"/>
<dbReference type="PROSITE" id="PS50181">
    <property type="entry name" value="FBOX"/>
    <property type="match status" value="1"/>
</dbReference>
<reference evidence="2 3" key="1">
    <citation type="submission" date="2018-06" db="EMBL/GenBank/DDBJ databases">
        <title>Comparative genomics reveals the genomic features of Rhizophagus irregularis, R. cerebriforme, R. diaphanum and Gigaspora rosea, and their symbiotic lifestyle signature.</title>
        <authorList>
            <person name="Morin E."/>
            <person name="San Clemente H."/>
            <person name="Chen E.C.H."/>
            <person name="De La Providencia I."/>
            <person name="Hainaut M."/>
            <person name="Kuo A."/>
            <person name="Kohler A."/>
            <person name="Murat C."/>
            <person name="Tang N."/>
            <person name="Roy S."/>
            <person name="Loubradou J."/>
            <person name="Henrissat B."/>
            <person name="Grigoriev I.V."/>
            <person name="Corradi N."/>
            <person name="Roux C."/>
            <person name="Martin F.M."/>
        </authorList>
    </citation>
    <scope>NUCLEOTIDE SEQUENCE [LARGE SCALE GENOMIC DNA]</scope>
    <source>
        <strain evidence="2 3">DAOM 194757</strain>
    </source>
</reference>
<evidence type="ECO:0000313" key="2">
    <source>
        <dbReference type="EMBL" id="RIB30602.1"/>
    </source>
</evidence>
<protein>
    <recommendedName>
        <fullName evidence="1">F-box domain-containing protein</fullName>
    </recommendedName>
</protein>
<keyword evidence="3" id="KW-1185">Reference proteome</keyword>
<name>A0A397W959_9GLOM</name>
<proteinExistence type="predicted"/>
<dbReference type="EMBL" id="QKWP01000009">
    <property type="protein sequence ID" value="RIB30602.1"/>
    <property type="molecule type" value="Genomic_DNA"/>
</dbReference>
<comment type="caution">
    <text evidence="2">The sequence shown here is derived from an EMBL/GenBank/DDBJ whole genome shotgun (WGS) entry which is preliminary data.</text>
</comment>
<accession>A0A397W959</accession>
<dbReference type="InterPro" id="IPR036047">
    <property type="entry name" value="F-box-like_dom_sf"/>
</dbReference>
<dbReference type="OrthoDB" id="2409884at2759"/>
<evidence type="ECO:0000313" key="3">
    <source>
        <dbReference type="Proteomes" id="UP000266673"/>
    </source>
</evidence>
<dbReference type="Proteomes" id="UP000266673">
    <property type="component" value="Unassembled WGS sequence"/>
</dbReference>
<dbReference type="InterPro" id="IPR001810">
    <property type="entry name" value="F-box_dom"/>
</dbReference>
<feature type="domain" description="F-box" evidence="1">
    <location>
        <begin position="1"/>
        <end position="52"/>
    </location>
</feature>
<gene>
    <name evidence="2" type="ORF">C2G38_2136280</name>
</gene>
<evidence type="ECO:0000259" key="1">
    <source>
        <dbReference type="PROSITE" id="PS50181"/>
    </source>
</evidence>